<feature type="compositionally biased region" description="Basic and acidic residues" evidence="1">
    <location>
        <begin position="775"/>
        <end position="790"/>
    </location>
</feature>
<organism evidence="2 3">
    <name type="scientific">Patiria miniata</name>
    <name type="common">Bat star</name>
    <name type="synonym">Asterina miniata</name>
    <dbReference type="NCBI Taxonomy" id="46514"/>
    <lineage>
        <taxon>Eukaryota</taxon>
        <taxon>Metazoa</taxon>
        <taxon>Echinodermata</taxon>
        <taxon>Eleutherozoa</taxon>
        <taxon>Asterozoa</taxon>
        <taxon>Asteroidea</taxon>
        <taxon>Valvatacea</taxon>
        <taxon>Valvatida</taxon>
        <taxon>Asterinidae</taxon>
        <taxon>Patiria</taxon>
    </lineage>
</organism>
<evidence type="ECO:0000313" key="2">
    <source>
        <dbReference type="EnsemblMetazoa" id="XP_038047583.1"/>
    </source>
</evidence>
<feature type="compositionally biased region" description="Basic and acidic residues" evidence="1">
    <location>
        <begin position="798"/>
        <end position="924"/>
    </location>
</feature>
<name>A0A913Z6Z9_PATMI</name>
<dbReference type="OMA" id="AWIQAVD"/>
<evidence type="ECO:0000313" key="3">
    <source>
        <dbReference type="Proteomes" id="UP000887568"/>
    </source>
</evidence>
<feature type="compositionally biased region" description="Basic and acidic residues" evidence="1">
    <location>
        <begin position="354"/>
        <end position="388"/>
    </location>
</feature>
<feature type="compositionally biased region" description="Basic and acidic residues" evidence="1">
    <location>
        <begin position="472"/>
        <end position="489"/>
    </location>
</feature>
<feature type="region of interest" description="Disordered" evidence="1">
    <location>
        <begin position="134"/>
        <end position="213"/>
    </location>
</feature>
<feature type="region of interest" description="Disordered" evidence="1">
    <location>
        <begin position="963"/>
        <end position="1181"/>
    </location>
</feature>
<feature type="compositionally biased region" description="Basic and acidic residues" evidence="1">
    <location>
        <begin position="1131"/>
        <end position="1181"/>
    </location>
</feature>
<feature type="compositionally biased region" description="Basic and acidic residues" evidence="1">
    <location>
        <begin position="498"/>
        <end position="510"/>
    </location>
</feature>
<dbReference type="Proteomes" id="UP000887568">
    <property type="component" value="Unplaced"/>
</dbReference>
<dbReference type="GeneID" id="119721578"/>
<feature type="region of interest" description="Disordered" evidence="1">
    <location>
        <begin position="454"/>
        <end position="530"/>
    </location>
</feature>
<feature type="compositionally biased region" description="Basic and acidic residues" evidence="1">
    <location>
        <begin position="161"/>
        <end position="177"/>
    </location>
</feature>
<feature type="compositionally biased region" description="Basic and acidic residues" evidence="1">
    <location>
        <begin position="290"/>
        <end position="347"/>
    </location>
</feature>
<dbReference type="RefSeq" id="XP_038047583.1">
    <property type="nucleotide sequence ID" value="XM_038191655.1"/>
</dbReference>
<feature type="compositionally biased region" description="Basic and acidic residues" evidence="1">
    <location>
        <begin position="963"/>
        <end position="974"/>
    </location>
</feature>
<keyword evidence="3" id="KW-1185">Reference proteome</keyword>
<sequence length="1242" mass="140119">MSDINPGVQRVNAWIQAVDDFEVFPEENTEALDAQSARRAALAMEDPNSICALIMQAGLARLIQEAKEDGVMMFDGGVPYQESEDAVTTVIVDDISDARCTAKVFEKLPDVSVCKENERVTSICSVEAIEEEQGEAIRDERKEEGVEEQEGQDVVQEGEDKEMNHQEEDEKESKAELGEQDESGQEAGQEEKGHEVLGEGGDEGGKKAGVEDFTKTKCECKVKGDGELKQDKVKGLEMDGHGETGGVQKEGDENAEVDDLRKIKPQGKAKGDRELQQEQMMNSEMEDQEKEGLGQVEEKGDEQGDKMAEVEDLTKMEPEGKEKGEVDMQQDKINDLEKEDQGEKWVEQVEANGDEQKQAGEKGEAGDLAKIKPKGENGDEELQKGQMKDFKIENQYEVWDKVEAGRDGVLQEKVEVDTTEMGKPDCKENENVELQMEQMKDLKIENLDQGQDKIEVGGNRLPQDELQVEATEMIKKMKVEDQTEKNQEESEKDEDSSELGREEVDMKNLDTEEFNEETATHKEEGILPEKCKDTAEKCRAKDQEKQDFSINTDIVTEDDATMKTPSNDLMITDNVHPHPSEGFIPQSTCKDTCSVEITPKTKKRGFLTRIFSRRTSKKDKRTKVKRVEIEDKLEKQKKKPSKLTALIFACCCVQPMDLQRVNAWIQAVDDFEVFPEENTQALDAQSARRAALAMEDPNSICALIMQAGLARLIQEAKEDSMVTFDGGVPYQGSEDAVTTVIVDDINDGRCTAKVFEKCVEEQEGQDVIQEGEAEEVNHQVKDEKDEKAELEGQDVSVPEEKGGGSEVHGVRGHELEKEGDKKEGVEDFTKIKHEGKGNGDGELNQEKVKDLEIEDQEKERAAQLEEKGDEQKPGDKMAKVEDFTKMEHEGKEKGDEEMQQDKIKYLEEEREERGVEQVEEKGDMQKQAGENAEAGDLTKIQTEVNWNGDGELQKEEMKDLKIEHQNEDRDKVEAGWDGVPQEEVEIDATEIEKKKVEVEKEKQNQEASEKDEKSNEIVGEEVHVEYRKEGEGEAVVKEDGDQKDDKKNGLKEVQGGMEENKEVAVGGRKDWETRMTEDLEDKQLEVTEQEAGLVAREENAKEDGNPKMEKVMTGDNNKGKRDGIQEEGEMDLAKEQEKMETLETKELNEKTATHKEEQDIRQEVCKDTAEEDNAKDTYSEEICPKTKKRSFLARIFSRRTSKKEKKTKMEMVEIGDNVKKQKKKPSKFTALIFACCCVQPMD</sequence>
<feature type="compositionally biased region" description="Basic and acidic residues" evidence="1">
    <location>
        <begin position="990"/>
        <end position="1050"/>
    </location>
</feature>
<proteinExistence type="predicted"/>
<protein>
    <submittedName>
        <fullName evidence="2">Uncharacterized protein</fullName>
    </submittedName>
</protein>
<reference evidence="2" key="1">
    <citation type="submission" date="2022-11" db="UniProtKB">
        <authorList>
            <consortium name="EnsemblMetazoa"/>
        </authorList>
    </citation>
    <scope>IDENTIFICATION</scope>
</reference>
<feature type="compositionally biased region" description="Basic and acidic residues" evidence="1">
    <location>
        <begin position="226"/>
        <end position="242"/>
    </location>
</feature>
<feature type="compositionally biased region" description="Acidic residues" evidence="1">
    <location>
        <begin position="980"/>
        <end position="989"/>
    </location>
</feature>
<feature type="region of interest" description="Disordered" evidence="1">
    <location>
        <begin position="226"/>
        <end position="388"/>
    </location>
</feature>
<feature type="region of interest" description="Disordered" evidence="1">
    <location>
        <begin position="775"/>
        <end position="950"/>
    </location>
</feature>
<feature type="compositionally biased region" description="Basic and acidic residues" evidence="1">
    <location>
        <begin position="1095"/>
        <end position="1124"/>
    </location>
</feature>
<feature type="compositionally biased region" description="Acidic residues" evidence="1">
    <location>
        <begin position="145"/>
        <end position="160"/>
    </location>
</feature>
<feature type="compositionally biased region" description="Basic and acidic residues" evidence="1">
    <location>
        <begin position="135"/>
        <end position="144"/>
    </location>
</feature>
<feature type="compositionally biased region" description="Basic and acidic residues" evidence="1">
    <location>
        <begin position="518"/>
        <end position="530"/>
    </location>
</feature>
<dbReference type="AlphaFoldDB" id="A0A913Z6Z9"/>
<accession>A0A913Z6Z9</accession>
<dbReference type="EnsemblMetazoa" id="XM_038191655.1">
    <property type="protein sequence ID" value="XP_038047583.1"/>
    <property type="gene ID" value="LOC119721578"/>
</dbReference>
<feature type="compositionally biased region" description="Basic and acidic residues" evidence="1">
    <location>
        <begin position="189"/>
        <end position="213"/>
    </location>
</feature>
<dbReference type="OrthoDB" id="10683375at2759"/>
<evidence type="ECO:0000256" key="1">
    <source>
        <dbReference type="SAM" id="MobiDB-lite"/>
    </source>
</evidence>
<feature type="compositionally biased region" description="Basic and acidic residues" evidence="1">
    <location>
        <begin position="1058"/>
        <end position="1085"/>
    </location>
</feature>